<protein>
    <submittedName>
        <fullName evidence="2">Uncharacterized protein</fullName>
    </submittedName>
</protein>
<accession>A0A1Y2G7W0</accession>
<keyword evidence="3" id="KW-1185">Reference proteome</keyword>
<organism evidence="2 3">
    <name type="scientific">Lobosporangium transversale</name>
    <dbReference type="NCBI Taxonomy" id="64571"/>
    <lineage>
        <taxon>Eukaryota</taxon>
        <taxon>Fungi</taxon>
        <taxon>Fungi incertae sedis</taxon>
        <taxon>Mucoromycota</taxon>
        <taxon>Mortierellomycotina</taxon>
        <taxon>Mortierellomycetes</taxon>
        <taxon>Mortierellales</taxon>
        <taxon>Mortierellaceae</taxon>
        <taxon>Lobosporangium</taxon>
    </lineage>
</organism>
<gene>
    <name evidence="2" type="ORF">BCR41DRAFT_402077</name>
</gene>
<comment type="caution">
    <text evidence="2">The sequence shown here is derived from an EMBL/GenBank/DDBJ whole genome shotgun (WGS) entry which is preliminary data.</text>
</comment>
<dbReference type="InParanoid" id="A0A1Y2G7W0"/>
<dbReference type="RefSeq" id="XP_021875594.1">
    <property type="nucleotide sequence ID" value="XM_022029272.1"/>
</dbReference>
<feature type="compositionally biased region" description="Basic residues" evidence="1">
    <location>
        <begin position="165"/>
        <end position="176"/>
    </location>
</feature>
<feature type="region of interest" description="Disordered" evidence="1">
    <location>
        <begin position="127"/>
        <end position="187"/>
    </location>
</feature>
<dbReference type="OrthoDB" id="2449149at2759"/>
<dbReference type="EMBL" id="MCFF01000075">
    <property type="protein sequence ID" value="ORY97048.1"/>
    <property type="molecule type" value="Genomic_DNA"/>
</dbReference>
<sequence>MYAVYEKQEVLEALGHSSGIQLLAYTIVSDNDSTPNIPVFGLATNTEAISALTDTDTEKLAESYVREVHTRSHRTPSGGRFDHSINVFLNWVQTQALQQPTAERLLHYHDRMRAAISTRELSSKKYELTNCKQHDRPVSSAHQRKPKKKMEKEKKEDEKEEAKEGKKKKKKNKGRPSRSERLINLGR</sequence>
<name>A0A1Y2G7W0_9FUNG</name>
<evidence type="ECO:0000313" key="3">
    <source>
        <dbReference type="Proteomes" id="UP000193648"/>
    </source>
</evidence>
<evidence type="ECO:0000313" key="2">
    <source>
        <dbReference type="EMBL" id="ORY97048.1"/>
    </source>
</evidence>
<reference evidence="2 3" key="1">
    <citation type="submission" date="2016-07" db="EMBL/GenBank/DDBJ databases">
        <title>Pervasive Adenine N6-methylation of Active Genes in Fungi.</title>
        <authorList>
            <consortium name="DOE Joint Genome Institute"/>
            <person name="Mondo S.J."/>
            <person name="Dannebaum R.O."/>
            <person name="Kuo R.C."/>
            <person name="Labutti K."/>
            <person name="Haridas S."/>
            <person name="Kuo A."/>
            <person name="Salamov A."/>
            <person name="Ahrendt S.R."/>
            <person name="Lipzen A."/>
            <person name="Sullivan W."/>
            <person name="Andreopoulos W.B."/>
            <person name="Clum A."/>
            <person name="Lindquist E."/>
            <person name="Daum C."/>
            <person name="Ramamoorthy G.K."/>
            <person name="Gryganskyi A."/>
            <person name="Culley D."/>
            <person name="Magnuson J.K."/>
            <person name="James T.Y."/>
            <person name="O'Malley M.A."/>
            <person name="Stajich J.E."/>
            <person name="Spatafora J.W."/>
            <person name="Visel A."/>
            <person name="Grigoriev I.V."/>
        </authorList>
    </citation>
    <scope>NUCLEOTIDE SEQUENCE [LARGE SCALE GENOMIC DNA]</scope>
    <source>
        <strain evidence="2 3">NRRL 3116</strain>
    </source>
</reference>
<feature type="compositionally biased region" description="Basic and acidic residues" evidence="1">
    <location>
        <begin position="150"/>
        <end position="164"/>
    </location>
</feature>
<evidence type="ECO:0000256" key="1">
    <source>
        <dbReference type="SAM" id="MobiDB-lite"/>
    </source>
</evidence>
<proteinExistence type="predicted"/>
<dbReference type="GeneID" id="33571115"/>
<dbReference type="Proteomes" id="UP000193648">
    <property type="component" value="Unassembled WGS sequence"/>
</dbReference>
<dbReference type="AlphaFoldDB" id="A0A1Y2G7W0"/>
<feature type="compositionally biased region" description="Basic and acidic residues" evidence="1">
    <location>
        <begin position="127"/>
        <end position="137"/>
    </location>
</feature>